<proteinExistence type="predicted"/>
<dbReference type="Proteomes" id="UP000190675">
    <property type="component" value="Chromosome I"/>
</dbReference>
<name>A0A1M5QV45_9BRAD</name>
<feature type="chain" id="PRO_5012364210" description="Membrane-bound lysozyme-inhibitor of c-type lysozyme" evidence="1">
    <location>
        <begin position="28"/>
        <end position="109"/>
    </location>
</feature>
<dbReference type="RefSeq" id="WP_079569163.1">
    <property type="nucleotide sequence ID" value="NZ_LT670818.1"/>
</dbReference>
<evidence type="ECO:0000313" key="3">
    <source>
        <dbReference type="Proteomes" id="UP000190675"/>
    </source>
</evidence>
<evidence type="ECO:0000313" key="2">
    <source>
        <dbReference type="EMBL" id="SHH18037.1"/>
    </source>
</evidence>
<reference evidence="2 3" key="1">
    <citation type="submission" date="2016-11" db="EMBL/GenBank/DDBJ databases">
        <authorList>
            <person name="Jaros S."/>
            <person name="Januszkiewicz K."/>
            <person name="Wedrychowicz H."/>
        </authorList>
    </citation>
    <scope>NUCLEOTIDE SEQUENCE [LARGE SCALE GENOMIC DNA]</scope>
    <source>
        <strain evidence="2 3">GAS242</strain>
    </source>
</reference>
<evidence type="ECO:0008006" key="4">
    <source>
        <dbReference type="Google" id="ProtNLM"/>
    </source>
</evidence>
<feature type="signal peptide" evidence="1">
    <location>
        <begin position="1"/>
        <end position="27"/>
    </location>
</feature>
<gene>
    <name evidence="2" type="ORF">SAMN05444169_6177</name>
</gene>
<organism evidence="2 3">
    <name type="scientific">Bradyrhizobium erythrophlei</name>
    <dbReference type="NCBI Taxonomy" id="1437360"/>
    <lineage>
        <taxon>Bacteria</taxon>
        <taxon>Pseudomonadati</taxon>
        <taxon>Pseudomonadota</taxon>
        <taxon>Alphaproteobacteria</taxon>
        <taxon>Hyphomicrobiales</taxon>
        <taxon>Nitrobacteraceae</taxon>
        <taxon>Bradyrhizobium</taxon>
    </lineage>
</organism>
<keyword evidence="1" id="KW-0732">Signal</keyword>
<accession>A0A1M5QV45</accession>
<sequence>MVLTRLAAAIGVSAVAMMAAALGGAAAQHGEAATTCTNVASGTNWQIRIDYDRATVDSNPARISDAQISWRDAGDGGNYTLDRKSGKLTVILASSTGGSFFYHRCKLEN</sequence>
<dbReference type="EMBL" id="LT670818">
    <property type="protein sequence ID" value="SHH18037.1"/>
    <property type="molecule type" value="Genomic_DNA"/>
</dbReference>
<dbReference type="AlphaFoldDB" id="A0A1M5QV45"/>
<dbReference type="OrthoDB" id="8244099at2"/>
<protein>
    <recommendedName>
        <fullName evidence="4">Membrane-bound lysozyme-inhibitor of c-type lysozyme</fullName>
    </recommendedName>
</protein>
<evidence type="ECO:0000256" key="1">
    <source>
        <dbReference type="SAM" id="SignalP"/>
    </source>
</evidence>